<feature type="compositionally biased region" description="Basic residues" evidence="1">
    <location>
        <begin position="159"/>
        <end position="171"/>
    </location>
</feature>
<name>E6PNV0_9ZZZZ</name>
<gene>
    <name evidence="3" type="ORF">CARN2_1462</name>
    <name evidence="4" type="ORF">CARN2_4225</name>
</gene>
<reference evidence="3" key="1">
    <citation type="submission" date="2009-10" db="EMBL/GenBank/DDBJ databases">
        <title>Diversity of trophic interactions inside an arsenic-rich microbial ecosystem.</title>
        <authorList>
            <person name="Bertin P.N."/>
            <person name="Heinrich-Salmeron A."/>
            <person name="Pelletier E."/>
            <person name="Goulhen-Chollet F."/>
            <person name="Arsene-Ploetze F."/>
            <person name="Gallien S."/>
            <person name="Calteau A."/>
            <person name="Vallenet D."/>
            <person name="Casiot C."/>
            <person name="Chane-Woon-Ming B."/>
            <person name="Giloteaux L."/>
            <person name="Barakat M."/>
            <person name="Bonnefoy V."/>
            <person name="Bruneel O."/>
            <person name="Chandler M."/>
            <person name="Cleiss J."/>
            <person name="Duran R."/>
            <person name="Elbaz-Poulichet F."/>
            <person name="Fonknechten N."/>
            <person name="Lauga B."/>
            <person name="Mornico D."/>
            <person name="Ortet P."/>
            <person name="Schaeffer C."/>
            <person name="Siguier P."/>
            <person name="Alexander Thil Smith A."/>
            <person name="Van Dorsselaer A."/>
            <person name="Weissenbach J."/>
            <person name="Medigue C."/>
            <person name="Le Paslier D."/>
        </authorList>
    </citation>
    <scope>NUCLEOTIDE SEQUENCE</scope>
</reference>
<dbReference type="Pfam" id="PF12762">
    <property type="entry name" value="DDE_Tnp_IS1595"/>
    <property type="match status" value="1"/>
</dbReference>
<evidence type="ECO:0000256" key="1">
    <source>
        <dbReference type="SAM" id="MobiDB-lite"/>
    </source>
</evidence>
<protein>
    <submittedName>
        <fullName evidence="3">Transposase of ISCARN29, IS1595 family ISPna2 group</fullName>
    </submittedName>
</protein>
<sequence length="321" mass="35319">MKVESFQVLLAQVPSLTEGQLDELVQAVEKRRAKTKALRVLETAWGARKCAHCASDQVVKNGHSRGLQRYCCRACGKTFNATTGTPLAKLHSKERFFQQGECLAKGMTVRDAAVALGVSVSTAFRLRHRFLQAVQAHQPHQVCGLLEADETYFRQSQKGSRKMTRPSRGRGGKATPKGSARDLVPVLIGRVRGTHQVSDSVLTAMTAGQAEDALRPVVGPDTLLCTDGSGALRTAAAKLGVTSKSIAVGFDGRVSEGVYHVQTVNNYHERFKTWVNRQLRGVSTKHLPNYLAWMRLWEWFKEGVKPEHFVVSGLGKQLINT</sequence>
<dbReference type="AlphaFoldDB" id="E6PNV0"/>
<dbReference type="SMART" id="SM01126">
    <property type="entry name" value="DDE_Tnp_IS1595"/>
    <property type="match status" value="1"/>
</dbReference>
<feature type="region of interest" description="Disordered" evidence="1">
    <location>
        <begin position="155"/>
        <end position="179"/>
    </location>
</feature>
<dbReference type="InterPro" id="IPR051354">
    <property type="entry name" value="Transposase_27_IS1"/>
</dbReference>
<organism evidence="3">
    <name type="scientific">mine drainage metagenome</name>
    <dbReference type="NCBI Taxonomy" id="410659"/>
    <lineage>
        <taxon>unclassified sequences</taxon>
        <taxon>metagenomes</taxon>
        <taxon>ecological metagenomes</taxon>
    </lineage>
</organism>
<dbReference type="InterPro" id="IPR024445">
    <property type="entry name" value="Tnp_ISXO2-like"/>
</dbReference>
<proteinExistence type="predicted"/>
<comment type="caution">
    <text evidence="3">The sequence shown here is derived from an EMBL/GenBank/DDBJ whole genome shotgun (WGS) entry which is preliminary data.</text>
</comment>
<feature type="domain" description="ISXO2-like transposase" evidence="2">
    <location>
        <begin position="141"/>
        <end position="297"/>
    </location>
</feature>
<dbReference type="PANTHER" id="PTHR33293">
    <property type="entry name" value="INSERTION ELEMENT IS1 1 PROTEIN INSB-RELATED"/>
    <property type="match status" value="1"/>
</dbReference>
<evidence type="ECO:0000259" key="2">
    <source>
        <dbReference type="SMART" id="SM01126"/>
    </source>
</evidence>
<dbReference type="Pfam" id="PF13384">
    <property type="entry name" value="HTH_23"/>
    <property type="match status" value="1"/>
</dbReference>
<dbReference type="NCBIfam" id="NF033547">
    <property type="entry name" value="transpos_IS1595"/>
    <property type="match status" value="1"/>
</dbReference>
<dbReference type="EMBL" id="CABM01000060">
    <property type="protein sequence ID" value="CBH98743.1"/>
    <property type="molecule type" value="Genomic_DNA"/>
</dbReference>
<accession>E6PNV0</accession>
<evidence type="ECO:0000313" key="3">
    <source>
        <dbReference type="EMBL" id="CBH96602.1"/>
    </source>
</evidence>
<dbReference type="PANTHER" id="PTHR33293:SF1">
    <property type="entry name" value="INSERTION ELEMENT IS1 1 PROTEIN INSB-RELATED"/>
    <property type="match status" value="1"/>
</dbReference>
<dbReference type="EMBL" id="CABM01000028">
    <property type="protein sequence ID" value="CBH96602.1"/>
    <property type="molecule type" value="Genomic_DNA"/>
</dbReference>
<evidence type="ECO:0000313" key="4">
    <source>
        <dbReference type="EMBL" id="CBH98743.1"/>
    </source>
</evidence>